<dbReference type="InterPro" id="IPR015424">
    <property type="entry name" value="PyrdxlP-dep_Trfase"/>
</dbReference>
<dbReference type="PROSITE" id="PS00595">
    <property type="entry name" value="AA_TRANSFER_CLASS_5"/>
    <property type="match status" value="1"/>
</dbReference>
<organism evidence="12 13">
    <name type="scientific">Cutibacterium acnes</name>
    <name type="common">Propionibacterium acnes</name>
    <dbReference type="NCBI Taxonomy" id="1747"/>
    <lineage>
        <taxon>Bacteria</taxon>
        <taxon>Bacillati</taxon>
        <taxon>Actinomycetota</taxon>
        <taxon>Actinomycetes</taxon>
        <taxon>Propionibacteriales</taxon>
        <taxon>Propionibacteriaceae</taxon>
        <taxon>Cutibacterium</taxon>
    </lineage>
</organism>
<evidence type="ECO:0000313" key="13">
    <source>
        <dbReference type="Proteomes" id="UP000226191"/>
    </source>
</evidence>
<dbReference type="GO" id="GO:0046872">
    <property type="term" value="F:metal ion binding"/>
    <property type="evidence" value="ECO:0007669"/>
    <property type="project" value="UniProtKB-KW"/>
</dbReference>
<accession>A0A8B2VN28</accession>
<evidence type="ECO:0000256" key="2">
    <source>
        <dbReference type="ARBA" id="ARBA00006490"/>
    </source>
</evidence>
<dbReference type="PIRSF" id="PIRSF005572">
    <property type="entry name" value="NifS"/>
    <property type="match status" value="1"/>
</dbReference>
<dbReference type="Gene3D" id="3.90.1150.10">
    <property type="entry name" value="Aspartate Aminotransferase, domain 1"/>
    <property type="match status" value="1"/>
</dbReference>
<sequence length="401" mass="41884">MMRAFHVLLLGSSVEESPGRTGMSQLKPGSVHHDRAYFDHAATSPLRREAREAMACTVPGNPGAIHGSGRAARALLEDAREEIASLLGVGPLEIVFTSGGTESDMLAVMGAVRDGHALVSAVEHPAVGGLVSPWLLGKRCELLPVNHAGLVDPDEVGGHSSNLDVVSVMAVNNETGACQPVSRVAEAAHQAGALMHTDAVQALGHIPVDLDGWGVDLASFSAHKIGGPVGIGALWVKRGVELRPVSPGGGQQYGMRSGTQPVALACGFAAALRACVDEFDTMTARWQSWRRRVIAWCRQQPEVTVDDAPMTSPSIIHLSVAGARGTDLVMLADRDGIDLSAGSACHAGVSRPSPTMLAMGRDDDAASSGLRISMGYTTTDVDIDRLLVTLPATIRKASGAR</sequence>
<dbReference type="RefSeq" id="WP_002518968.1">
    <property type="nucleotide sequence ID" value="NZ_CAJTHR010000001.1"/>
</dbReference>
<dbReference type="GeneID" id="92857086"/>
<protein>
    <recommendedName>
        <fullName evidence="3">cysteine desulfurase</fullName>
        <ecNumber evidence="3">2.8.1.7</ecNumber>
    </recommendedName>
</protein>
<dbReference type="InterPro" id="IPR020578">
    <property type="entry name" value="Aminotrans_V_PyrdxlP_BS"/>
</dbReference>
<dbReference type="GO" id="GO:0051536">
    <property type="term" value="F:iron-sulfur cluster binding"/>
    <property type="evidence" value="ECO:0007669"/>
    <property type="project" value="UniProtKB-KW"/>
</dbReference>
<evidence type="ECO:0000256" key="8">
    <source>
        <dbReference type="ARBA" id="ARBA00023014"/>
    </source>
</evidence>
<dbReference type="OrthoDB" id="9808002at2"/>
<keyword evidence="7" id="KW-0408">Iron</keyword>
<name>A0A8B2VN28_CUTAC</name>
<keyword evidence="6" id="KW-0663">Pyridoxal phosphate</keyword>
<dbReference type="GO" id="GO:0008483">
    <property type="term" value="F:transaminase activity"/>
    <property type="evidence" value="ECO:0007669"/>
    <property type="project" value="UniProtKB-KW"/>
</dbReference>
<keyword evidence="4" id="KW-0808">Transferase</keyword>
<reference evidence="12 13" key="1">
    <citation type="submission" date="2017-02" db="EMBL/GenBank/DDBJ databases">
        <title>Prevalence of linear plasmids in Cutibacterium acnes isolates obtained from cancerous prostatic tissue.</title>
        <authorList>
            <person name="Davidsson S."/>
            <person name="Bruggemann H."/>
        </authorList>
    </citation>
    <scope>NUCLEOTIDE SEQUENCE [LARGE SCALE GENOMIC DNA]</scope>
    <source>
        <strain evidence="12 13">11-78</strain>
    </source>
</reference>
<dbReference type="InterPro" id="IPR000192">
    <property type="entry name" value="Aminotrans_V_dom"/>
</dbReference>
<keyword evidence="12" id="KW-0032">Aminotransferase</keyword>
<keyword evidence="8" id="KW-0411">Iron-sulfur</keyword>
<dbReference type="Proteomes" id="UP000226191">
    <property type="component" value="Unassembled WGS sequence"/>
</dbReference>
<dbReference type="EMBL" id="MVCE01000001">
    <property type="protein sequence ID" value="PGF36581.1"/>
    <property type="molecule type" value="Genomic_DNA"/>
</dbReference>
<evidence type="ECO:0000259" key="11">
    <source>
        <dbReference type="Pfam" id="PF00266"/>
    </source>
</evidence>
<comment type="caution">
    <text evidence="12">The sequence shown here is derived from an EMBL/GenBank/DDBJ whole genome shotgun (WGS) entry which is preliminary data.</text>
</comment>
<dbReference type="EC" id="2.8.1.7" evidence="3"/>
<proteinExistence type="inferred from homology"/>
<comment type="similarity">
    <text evidence="2">Belongs to the class-V pyridoxal-phosphate-dependent aminotransferase family. NifS/IscS subfamily.</text>
</comment>
<dbReference type="InterPro" id="IPR016454">
    <property type="entry name" value="Cysteine_dSase"/>
</dbReference>
<dbReference type="PANTHER" id="PTHR11601">
    <property type="entry name" value="CYSTEINE DESULFURYLASE FAMILY MEMBER"/>
    <property type="match status" value="1"/>
</dbReference>
<evidence type="ECO:0000256" key="9">
    <source>
        <dbReference type="ARBA" id="ARBA00050776"/>
    </source>
</evidence>
<feature type="domain" description="Aminotransferase class V" evidence="11">
    <location>
        <begin position="37"/>
        <end position="386"/>
    </location>
</feature>
<dbReference type="SUPFAM" id="SSF53383">
    <property type="entry name" value="PLP-dependent transferases"/>
    <property type="match status" value="1"/>
</dbReference>
<evidence type="ECO:0000256" key="7">
    <source>
        <dbReference type="ARBA" id="ARBA00023004"/>
    </source>
</evidence>
<dbReference type="Gene3D" id="1.10.260.50">
    <property type="match status" value="1"/>
</dbReference>
<evidence type="ECO:0000256" key="10">
    <source>
        <dbReference type="RuleBase" id="RU004504"/>
    </source>
</evidence>
<comment type="catalytic activity">
    <reaction evidence="9">
        <text>(sulfur carrier)-H + L-cysteine = (sulfur carrier)-SH + L-alanine</text>
        <dbReference type="Rhea" id="RHEA:43892"/>
        <dbReference type="Rhea" id="RHEA-COMP:14737"/>
        <dbReference type="Rhea" id="RHEA-COMP:14739"/>
        <dbReference type="ChEBI" id="CHEBI:29917"/>
        <dbReference type="ChEBI" id="CHEBI:35235"/>
        <dbReference type="ChEBI" id="CHEBI:57972"/>
        <dbReference type="ChEBI" id="CHEBI:64428"/>
        <dbReference type="EC" id="2.8.1.7"/>
    </reaction>
</comment>
<dbReference type="InterPro" id="IPR015422">
    <property type="entry name" value="PyrdxlP-dep_Trfase_small"/>
</dbReference>
<evidence type="ECO:0000256" key="4">
    <source>
        <dbReference type="ARBA" id="ARBA00022679"/>
    </source>
</evidence>
<evidence type="ECO:0000256" key="3">
    <source>
        <dbReference type="ARBA" id="ARBA00012239"/>
    </source>
</evidence>
<dbReference type="InterPro" id="IPR015421">
    <property type="entry name" value="PyrdxlP-dep_Trfase_major"/>
</dbReference>
<dbReference type="AlphaFoldDB" id="A0A8B2VN28"/>
<dbReference type="Gene3D" id="3.40.640.10">
    <property type="entry name" value="Type I PLP-dependent aspartate aminotransferase-like (Major domain)"/>
    <property type="match status" value="1"/>
</dbReference>
<dbReference type="Pfam" id="PF00266">
    <property type="entry name" value="Aminotran_5"/>
    <property type="match status" value="1"/>
</dbReference>
<evidence type="ECO:0000313" key="12">
    <source>
        <dbReference type="EMBL" id="PGF36581.1"/>
    </source>
</evidence>
<comment type="cofactor">
    <cofactor evidence="1 10">
        <name>pyridoxal 5'-phosphate</name>
        <dbReference type="ChEBI" id="CHEBI:597326"/>
    </cofactor>
</comment>
<evidence type="ECO:0000256" key="6">
    <source>
        <dbReference type="ARBA" id="ARBA00022898"/>
    </source>
</evidence>
<gene>
    <name evidence="12" type="ORF">B1B09_02930</name>
</gene>
<dbReference type="PANTHER" id="PTHR11601:SF34">
    <property type="entry name" value="CYSTEINE DESULFURASE"/>
    <property type="match status" value="1"/>
</dbReference>
<keyword evidence="5" id="KW-0479">Metal-binding</keyword>
<evidence type="ECO:0000256" key="1">
    <source>
        <dbReference type="ARBA" id="ARBA00001933"/>
    </source>
</evidence>
<evidence type="ECO:0000256" key="5">
    <source>
        <dbReference type="ARBA" id="ARBA00022723"/>
    </source>
</evidence>
<dbReference type="GO" id="GO:0031071">
    <property type="term" value="F:cysteine desulfurase activity"/>
    <property type="evidence" value="ECO:0007669"/>
    <property type="project" value="UniProtKB-EC"/>
</dbReference>